<gene>
    <name evidence="1" type="ORF">WJX73_000351</name>
</gene>
<dbReference type="EMBL" id="JALJOQ010000014">
    <property type="protein sequence ID" value="KAK9810696.1"/>
    <property type="molecule type" value="Genomic_DNA"/>
</dbReference>
<evidence type="ECO:0000313" key="2">
    <source>
        <dbReference type="Proteomes" id="UP001465755"/>
    </source>
</evidence>
<dbReference type="AlphaFoldDB" id="A0AAW1PMM3"/>
<reference evidence="1 2" key="1">
    <citation type="journal article" date="2024" name="Nat. Commun.">
        <title>Phylogenomics reveals the evolutionary origins of lichenization in chlorophyte algae.</title>
        <authorList>
            <person name="Puginier C."/>
            <person name="Libourel C."/>
            <person name="Otte J."/>
            <person name="Skaloud P."/>
            <person name="Haon M."/>
            <person name="Grisel S."/>
            <person name="Petersen M."/>
            <person name="Berrin J.G."/>
            <person name="Delaux P.M."/>
            <person name="Dal Grande F."/>
            <person name="Keller J."/>
        </authorList>
    </citation>
    <scope>NUCLEOTIDE SEQUENCE [LARGE SCALE GENOMIC DNA]</scope>
    <source>
        <strain evidence="1 2">SAG 2036</strain>
    </source>
</reference>
<proteinExistence type="predicted"/>
<accession>A0AAW1PMM3</accession>
<sequence>MLAARSSPLLTLASVQALQYYVRASQSNSGRLNKVVHDTARRQALEFQRNLEALRVTLKEQLKPLRDQLDEQSSKLNEQSARLTTFSAVVGSVGSAFTLNVWSNNSK</sequence>
<name>A0AAW1PMM3_9CHLO</name>
<evidence type="ECO:0000313" key="1">
    <source>
        <dbReference type="EMBL" id="KAK9810696.1"/>
    </source>
</evidence>
<comment type="caution">
    <text evidence="1">The sequence shown here is derived from an EMBL/GenBank/DDBJ whole genome shotgun (WGS) entry which is preliminary data.</text>
</comment>
<protein>
    <submittedName>
        <fullName evidence="1">Uncharacterized protein</fullName>
    </submittedName>
</protein>
<keyword evidence="2" id="KW-1185">Reference proteome</keyword>
<organism evidence="1 2">
    <name type="scientific">Symbiochloris irregularis</name>
    <dbReference type="NCBI Taxonomy" id="706552"/>
    <lineage>
        <taxon>Eukaryota</taxon>
        <taxon>Viridiplantae</taxon>
        <taxon>Chlorophyta</taxon>
        <taxon>core chlorophytes</taxon>
        <taxon>Trebouxiophyceae</taxon>
        <taxon>Trebouxiales</taxon>
        <taxon>Trebouxiaceae</taxon>
        <taxon>Symbiochloris</taxon>
    </lineage>
</organism>
<dbReference type="Proteomes" id="UP001465755">
    <property type="component" value="Unassembled WGS sequence"/>
</dbReference>